<dbReference type="GO" id="GO:0033314">
    <property type="term" value="P:mitotic DNA replication checkpoint signaling"/>
    <property type="evidence" value="ECO:0007669"/>
    <property type="project" value="TreeGrafter"/>
</dbReference>
<gene>
    <name evidence="10" type="ORF">GTA08_BOTSDO02412</name>
</gene>
<proteinExistence type="inferred from homology"/>
<dbReference type="PANTHER" id="PTHR12172:SF0">
    <property type="entry name" value="CELL CYCLE CHECKPOINT PROTEIN RAD17"/>
    <property type="match status" value="1"/>
</dbReference>
<keyword evidence="5" id="KW-0067">ATP-binding</keyword>
<dbReference type="InterPro" id="IPR057927">
    <property type="entry name" value="RAD24-like_helical"/>
</dbReference>
<dbReference type="GO" id="GO:0006281">
    <property type="term" value="P:DNA repair"/>
    <property type="evidence" value="ECO:0007669"/>
    <property type="project" value="InterPro"/>
</dbReference>
<dbReference type="InterPro" id="IPR027417">
    <property type="entry name" value="P-loop_NTPase"/>
</dbReference>
<keyword evidence="6" id="KW-0539">Nucleus</keyword>
<evidence type="ECO:0000256" key="3">
    <source>
        <dbReference type="ARBA" id="ARBA00022741"/>
    </source>
</evidence>
<feature type="region of interest" description="Disordered" evidence="8">
    <location>
        <begin position="1"/>
        <end position="104"/>
    </location>
</feature>
<evidence type="ECO:0000256" key="2">
    <source>
        <dbReference type="ARBA" id="ARBA00006168"/>
    </source>
</evidence>
<evidence type="ECO:0000313" key="10">
    <source>
        <dbReference type="EMBL" id="KAF4309809.1"/>
    </source>
</evidence>
<keyword evidence="4" id="KW-0227">DNA damage</keyword>
<feature type="region of interest" description="Disordered" evidence="8">
    <location>
        <begin position="741"/>
        <end position="796"/>
    </location>
</feature>
<evidence type="ECO:0000256" key="7">
    <source>
        <dbReference type="ARBA" id="ARBA00023306"/>
    </source>
</evidence>
<keyword evidence="7" id="KW-0131">Cell cycle</keyword>
<dbReference type="GO" id="GO:0003689">
    <property type="term" value="F:DNA clamp loader activity"/>
    <property type="evidence" value="ECO:0007669"/>
    <property type="project" value="TreeGrafter"/>
</dbReference>
<feature type="compositionally biased region" description="Basic and acidic residues" evidence="8">
    <location>
        <begin position="743"/>
        <end position="760"/>
    </location>
</feature>
<dbReference type="InterPro" id="IPR004582">
    <property type="entry name" value="Checkpoint_prot_Rad17_Rad24"/>
</dbReference>
<reference evidence="10" key="1">
    <citation type="submission" date="2020-04" db="EMBL/GenBank/DDBJ databases">
        <title>Genome Assembly and Annotation of Botryosphaeria dothidea sdau 11-99, a Latent Pathogen of Apple Fruit Ring Rot in China.</title>
        <authorList>
            <person name="Yu C."/>
            <person name="Diao Y."/>
            <person name="Lu Q."/>
            <person name="Zhao J."/>
            <person name="Cui S."/>
            <person name="Peng C."/>
            <person name="He B."/>
            <person name="Liu H."/>
        </authorList>
    </citation>
    <scope>NUCLEOTIDE SEQUENCE [LARGE SCALE GENOMIC DNA]</scope>
    <source>
        <strain evidence="10">Sdau11-99</strain>
    </source>
</reference>
<evidence type="ECO:0000313" key="11">
    <source>
        <dbReference type="Proteomes" id="UP000572817"/>
    </source>
</evidence>
<dbReference type="AlphaFoldDB" id="A0A8H4IZ16"/>
<keyword evidence="11" id="KW-1185">Reference proteome</keyword>
<protein>
    <submittedName>
        <fullName evidence="10">Checkpoint protein Rad24</fullName>
    </submittedName>
</protein>
<organism evidence="10 11">
    <name type="scientific">Botryosphaeria dothidea</name>
    <dbReference type="NCBI Taxonomy" id="55169"/>
    <lineage>
        <taxon>Eukaryota</taxon>
        <taxon>Fungi</taxon>
        <taxon>Dikarya</taxon>
        <taxon>Ascomycota</taxon>
        <taxon>Pezizomycotina</taxon>
        <taxon>Dothideomycetes</taxon>
        <taxon>Dothideomycetes incertae sedis</taxon>
        <taxon>Botryosphaeriales</taxon>
        <taxon>Botryosphaeriaceae</taxon>
        <taxon>Botryosphaeria</taxon>
    </lineage>
</organism>
<dbReference type="Proteomes" id="UP000572817">
    <property type="component" value="Unassembled WGS sequence"/>
</dbReference>
<dbReference type="Pfam" id="PF25812">
    <property type="entry name" value="RAD24_helical"/>
    <property type="match status" value="1"/>
</dbReference>
<feature type="compositionally biased region" description="Polar residues" evidence="8">
    <location>
        <begin position="648"/>
        <end position="679"/>
    </location>
</feature>
<dbReference type="PANTHER" id="PTHR12172">
    <property type="entry name" value="CELL CYCLE CHECKPOINT PROTEIN RAD17"/>
    <property type="match status" value="1"/>
</dbReference>
<comment type="subcellular location">
    <subcellularLocation>
        <location evidence="1">Nucleus</location>
    </subcellularLocation>
</comment>
<name>A0A8H4IZ16_9PEZI</name>
<comment type="caution">
    <text evidence="10">The sequence shown here is derived from an EMBL/GenBank/DDBJ whole genome shotgun (WGS) entry which is preliminary data.</text>
</comment>
<dbReference type="GO" id="GO:0005634">
    <property type="term" value="C:nucleus"/>
    <property type="evidence" value="ECO:0007669"/>
    <property type="project" value="UniProtKB-SubCell"/>
</dbReference>
<dbReference type="SUPFAM" id="SSF52540">
    <property type="entry name" value="P-loop containing nucleoside triphosphate hydrolases"/>
    <property type="match status" value="1"/>
</dbReference>
<keyword evidence="3" id="KW-0547">Nucleotide-binding</keyword>
<evidence type="ECO:0000256" key="1">
    <source>
        <dbReference type="ARBA" id="ARBA00004123"/>
    </source>
</evidence>
<feature type="domain" description="Checkpoint protein RAD24-like helical bundle" evidence="9">
    <location>
        <begin position="435"/>
        <end position="567"/>
    </location>
</feature>
<feature type="compositionally biased region" description="Acidic residues" evidence="8">
    <location>
        <begin position="65"/>
        <end position="75"/>
    </location>
</feature>
<evidence type="ECO:0000256" key="6">
    <source>
        <dbReference type="ARBA" id="ARBA00023242"/>
    </source>
</evidence>
<accession>A0A8H4IZ16</accession>
<evidence type="ECO:0000256" key="4">
    <source>
        <dbReference type="ARBA" id="ARBA00022763"/>
    </source>
</evidence>
<sequence>MRQPRSTKNRATVLSSCDEDDQKATSNPARESRSSQKPIYSFFNAATQRQRPRPSQDPVKHEDDIIQDDELDDEPTNAAPPLSLRKRHRPAASDAEDAAPSGSQKFLKTSAGQRLPAPVPPEHQRPWVDKYGPVNLDELAVHKRKVAHVRAWLANVFDAREPKRLLVLKGPAGSAKTTTLNLLSKDVAFEINEWKNPLGSDSFSDTFVSLSSQFDDFMGRTKFGSLDFAANEDATSNKTRAHTASRQVVLIEDFPNTFARSSAALQSFRSAIEQYLSASVPSVASMFTRPPDTPPPTPIVMIISETLLSTNTAAADSFTAYRLLGPEIINHPGTSVIEFNPIAPTILTKALELVVAKEARKSGRKTTPGPQVIKRLSEIGDVRSAISTLEFLCLRGDDDGNWGSRITFKAPKKGAREKPMTRMEQESLALVTQRESTLGIFHAVGKVVYNKREESSKDSNLVQPPSHLPEYRRPKASEVDVDTLIDELGTDIQTFIAALHENYVLSCSSGSEEDTLDSINGCIDALSDADILSPDRFSTVGYTRRTFQTSGVDSLRQDEMSFHSAVRGLLFNLPHPVKRSTPPSGLVRGKGSANTRDAHRLFYPTSLRIWRLQEEIEGLLDVSVRRAQMDGTSCTEASAQMPKRGTVESWSTRPSPLDPGTSNNSASSEQESTQPSLGTCGSLKHEMLLERLPYSAMMLRSGSVAATTATRLVRGLEKITSFSGVGISAEDGTADEDVLSESEVAHGQEWSTDRPTEHEPPAAPGPSTRSAVSARKSMLGDAGASGTSAGTGGATLRDDHVGEILIGAGSERGLANLVLSDDDIEDDD</sequence>
<evidence type="ECO:0000256" key="8">
    <source>
        <dbReference type="SAM" id="MobiDB-lite"/>
    </source>
</evidence>
<dbReference type="OrthoDB" id="10265971at2759"/>
<evidence type="ECO:0000259" key="9">
    <source>
        <dbReference type="Pfam" id="PF25812"/>
    </source>
</evidence>
<dbReference type="GO" id="GO:0003682">
    <property type="term" value="F:chromatin binding"/>
    <property type="evidence" value="ECO:0007669"/>
    <property type="project" value="TreeGrafter"/>
</dbReference>
<evidence type="ECO:0000256" key="5">
    <source>
        <dbReference type="ARBA" id="ARBA00022840"/>
    </source>
</evidence>
<dbReference type="Gene3D" id="3.40.50.300">
    <property type="entry name" value="P-loop containing nucleotide triphosphate hydrolases"/>
    <property type="match status" value="1"/>
</dbReference>
<dbReference type="GO" id="GO:0005524">
    <property type="term" value="F:ATP binding"/>
    <property type="evidence" value="ECO:0007669"/>
    <property type="project" value="UniProtKB-KW"/>
</dbReference>
<dbReference type="GO" id="GO:0000077">
    <property type="term" value="P:DNA damage checkpoint signaling"/>
    <property type="evidence" value="ECO:0007669"/>
    <property type="project" value="TreeGrafter"/>
</dbReference>
<dbReference type="EMBL" id="WWBZ02000016">
    <property type="protein sequence ID" value="KAF4309809.1"/>
    <property type="molecule type" value="Genomic_DNA"/>
</dbReference>
<dbReference type="Pfam" id="PF03215">
    <property type="entry name" value="Rad17"/>
    <property type="match status" value="1"/>
</dbReference>
<comment type="similarity">
    <text evidence="2">Belongs to the rad17/RAD24 family.</text>
</comment>
<feature type="region of interest" description="Disordered" evidence="8">
    <location>
        <begin position="631"/>
        <end position="680"/>
    </location>
</feature>